<dbReference type="RefSeq" id="WP_088272900.1">
    <property type="nucleotide sequence ID" value="NZ_CP021920.1"/>
</dbReference>
<gene>
    <name evidence="1" type="ORF">S101395_02803</name>
</gene>
<evidence type="ECO:0000313" key="1">
    <source>
        <dbReference type="EMBL" id="ASB89310.1"/>
    </source>
</evidence>
<proteinExistence type="predicted"/>
<keyword evidence="2" id="KW-1185">Reference proteome</keyword>
<dbReference type="EMBL" id="CP021920">
    <property type="protein sequence ID" value="ASB89310.1"/>
    <property type="molecule type" value="Genomic_DNA"/>
</dbReference>
<accession>A0ABN5AIU0</accession>
<organism evidence="1 2">
    <name type="scientific">Bacillus sonorensis</name>
    <dbReference type="NCBI Taxonomy" id="119858"/>
    <lineage>
        <taxon>Bacteria</taxon>
        <taxon>Bacillati</taxon>
        <taxon>Bacillota</taxon>
        <taxon>Bacilli</taxon>
        <taxon>Bacillales</taxon>
        <taxon>Bacillaceae</taxon>
        <taxon>Bacillus</taxon>
    </lineage>
</organism>
<evidence type="ECO:0000313" key="2">
    <source>
        <dbReference type="Proteomes" id="UP000196877"/>
    </source>
</evidence>
<sequence length="87" mass="9926">MNKYKIVNLGGLDWEEHYDGSLDFRELIEEGLIAVGDVVEVEDSSECPLPLSNNQFCVTFNKGDVLFLEEPFTLEECKLMFGSDFKQ</sequence>
<reference evidence="1 2" key="1">
    <citation type="submission" date="2017-06" db="EMBL/GenBank/DDBJ databases">
        <title>Genome sequence of Bacillus sonorensis strain SRCM101395.</title>
        <authorList>
            <person name="Cho S.H."/>
        </authorList>
    </citation>
    <scope>NUCLEOTIDE SEQUENCE [LARGE SCALE GENOMIC DNA]</scope>
    <source>
        <strain evidence="1 2">SRCM101395</strain>
    </source>
</reference>
<name>A0ABN5AIU0_9BACI</name>
<protein>
    <submittedName>
        <fullName evidence="1">Uncharacterized protein</fullName>
    </submittedName>
</protein>
<dbReference type="GeneID" id="92853254"/>
<dbReference type="Proteomes" id="UP000196877">
    <property type="component" value="Chromosome"/>
</dbReference>